<evidence type="ECO:0000256" key="1">
    <source>
        <dbReference type="ARBA" id="ARBA00009809"/>
    </source>
</evidence>
<dbReference type="InterPro" id="IPR001944">
    <property type="entry name" value="Glycoside_Hdrlase_35"/>
</dbReference>
<feature type="domain" description="Glycoside hydrolase 35 catalytic" evidence="2">
    <location>
        <begin position="12"/>
        <end position="188"/>
    </location>
</feature>
<dbReference type="OrthoDB" id="9813184at2"/>
<gene>
    <name evidence="3" type="ORF">FJ657_02325</name>
</gene>
<proteinExistence type="inferred from homology"/>
<dbReference type="InterPro" id="IPR017853">
    <property type="entry name" value="GH"/>
</dbReference>
<name>A0A506Y688_9MICO</name>
<dbReference type="Proteomes" id="UP000316252">
    <property type="component" value="Unassembled WGS sequence"/>
</dbReference>
<dbReference type="RefSeq" id="WP_141162063.1">
    <property type="nucleotide sequence ID" value="NZ_VHQG01000001.1"/>
</dbReference>
<comment type="caution">
    <text evidence="3">The sequence shown here is derived from an EMBL/GenBank/DDBJ whole genome shotgun (WGS) entry which is preliminary data.</text>
</comment>
<sequence>MTPVFPDDALPISGEVQFWRLDPDNWDSVLGAVRELGLDTIATYLSWRRHEPDPGTFDLSGRHGPELDVHRFLELCRQHELRVILKPGPWICAEERNGGFPDWIVDDDAMIALDWQRRPVSGYNPPFKHPMPSYASRSFRDHVEKWITAVWQDLLDYTGPDGPIVATQYDNEPSVGFQDSMYGFDYHPEAVESWRAQLGVPDAEPPTPRVHGRAEPTDLELSWQWWQRTYIRDYLTWLADVTSKSAPGLAGSVNLNTHPVRGWPQDGGVLVTGLPGTVVGEDHYFVPPLDGDDLTGMAIAAGQARLSGSPLIWAPEMQAGIWRSPGESVDYPDPTPHELEAWWGASLALGYQGFNWYMLADRDNWELAPIDPQGRITPVGEAARRLIRQLRAVGHLRSYRPEASRTIAWTDAARASAYRVRGTQAHPVAPWDDARAREDYGHAETQAHLAFESGHQFDLAPQGSELSPPSVRTTAPGCLVRVHRAPGGAALIWVVRWTPAALIATITVELDDAGHRLEPADGGEAIAVDRSADGVFCIPPSGSAVQLFVSLSTRAAVIPESARNRSRSRGDESD</sequence>
<evidence type="ECO:0000313" key="4">
    <source>
        <dbReference type="Proteomes" id="UP000316252"/>
    </source>
</evidence>
<organism evidence="3 4">
    <name type="scientific">Schumannella soli</name>
    <dbReference type="NCBI Taxonomy" id="2590779"/>
    <lineage>
        <taxon>Bacteria</taxon>
        <taxon>Bacillati</taxon>
        <taxon>Actinomycetota</taxon>
        <taxon>Actinomycetes</taxon>
        <taxon>Micrococcales</taxon>
        <taxon>Microbacteriaceae</taxon>
        <taxon>Schumannella</taxon>
    </lineage>
</organism>
<comment type="similarity">
    <text evidence="1">Belongs to the glycosyl hydrolase 35 family.</text>
</comment>
<keyword evidence="4" id="KW-1185">Reference proteome</keyword>
<accession>A0A506Y688</accession>
<evidence type="ECO:0000259" key="2">
    <source>
        <dbReference type="Pfam" id="PF01301"/>
    </source>
</evidence>
<dbReference type="SUPFAM" id="SSF51445">
    <property type="entry name" value="(Trans)glycosidases"/>
    <property type="match status" value="1"/>
</dbReference>
<dbReference type="GO" id="GO:0004553">
    <property type="term" value="F:hydrolase activity, hydrolyzing O-glycosyl compounds"/>
    <property type="evidence" value="ECO:0007669"/>
    <property type="project" value="InterPro"/>
</dbReference>
<dbReference type="GO" id="GO:0005975">
    <property type="term" value="P:carbohydrate metabolic process"/>
    <property type="evidence" value="ECO:0007669"/>
    <property type="project" value="InterPro"/>
</dbReference>
<dbReference type="PANTHER" id="PTHR23421">
    <property type="entry name" value="BETA-GALACTOSIDASE RELATED"/>
    <property type="match status" value="1"/>
</dbReference>
<dbReference type="AlphaFoldDB" id="A0A506Y688"/>
<dbReference type="Pfam" id="PF01301">
    <property type="entry name" value="Glyco_hydro_35"/>
    <property type="match status" value="1"/>
</dbReference>
<dbReference type="Gene3D" id="3.20.20.80">
    <property type="entry name" value="Glycosidases"/>
    <property type="match status" value="1"/>
</dbReference>
<reference evidence="3 4" key="1">
    <citation type="submission" date="2019-06" db="EMBL/GenBank/DDBJ databases">
        <authorList>
            <person name="Li F."/>
        </authorList>
    </citation>
    <scope>NUCLEOTIDE SEQUENCE [LARGE SCALE GENOMIC DNA]</scope>
    <source>
        <strain evidence="3 4">10F1D-1</strain>
    </source>
</reference>
<dbReference type="EMBL" id="VHQG01000001">
    <property type="protein sequence ID" value="TPW77535.1"/>
    <property type="molecule type" value="Genomic_DNA"/>
</dbReference>
<dbReference type="InterPro" id="IPR031330">
    <property type="entry name" value="Gly_Hdrlase_35_cat"/>
</dbReference>
<evidence type="ECO:0000313" key="3">
    <source>
        <dbReference type="EMBL" id="TPW77535.1"/>
    </source>
</evidence>
<protein>
    <recommendedName>
        <fullName evidence="2">Glycoside hydrolase 35 catalytic domain-containing protein</fullName>
    </recommendedName>
</protein>